<gene>
    <name evidence="1" type="ORF">DCAF_LOCUS12923</name>
</gene>
<reference evidence="1 2" key="1">
    <citation type="submission" date="2024-01" db="EMBL/GenBank/DDBJ databases">
        <authorList>
            <person name="Waweru B."/>
        </authorList>
    </citation>
    <scope>NUCLEOTIDE SEQUENCE [LARGE SCALE GENOMIC DNA]</scope>
</reference>
<comment type="caution">
    <text evidence="1">The sequence shown here is derived from an EMBL/GenBank/DDBJ whole genome shotgun (WGS) entry which is preliminary data.</text>
</comment>
<evidence type="ECO:0000313" key="2">
    <source>
        <dbReference type="Proteomes" id="UP001314170"/>
    </source>
</evidence>
<organism evidence="1 2">
    <name type="scientific">Dovyalis caffra</name>
    <dbReference type="NCBI Taxonomy" id="77055"/>
    <lineage>
        <taxon>Eukaryota</taxon>
        <taxon>Viridiplantae</taxon>
        <taxon>Streptophyta</taxon>
        <taxon>Embryophyta</taxon>
        <taxon>Tracheophyta</taxon>
        <taxon>Spermatophyta</taxon>
        <taxon>Magnoliopsida</taxon>
        <taxon>eudicotyledons</taxon>
        <taxon>Gunneridae</taxon>
        <taxon>Pentapetalae</taxon>
        <taxon>rosids</taxon>
        <taxon>fabids</taxon>
        <taxon>Malpighiales</taxon>
        <taxon>Salicaceae</taxon>
        <taxon>Flacourtieae</taxon>
        <taxon>Dovyalis</taxon>
    </lineage>
</organism>
<evidence type="ECO:0000313" key="1">
    <source>
        <dbReference type="EMBL" id="CAK7337883.1"/>
    </source>
</evidence>
<name>A0AAV1RQB5_9ROSI</name>
<keyword evidence="2" id="KW-1185">Reference proteome</keyword>
<dbReference type="AlphaFoldDB" id="A0AAV1RQB5"/>
<proteinExistence type="predicted"/>
<protein>
    <submittedName>
        <fullName evidence="1">Uncharacterized protein</fullName>
    </submittedName>
</protein>
<accession>A0AAV1RQB5</accession>
<sequence>PPATTFSLSHRPLFSLRLASDLPLQQTQVSSISLSFLFSGGGHSPRSPSTASPALSPSFYVISLRPRPISITPRVFSRQRLPPQQRLKKAAIVTAGCHNTR</sequence>
<dbReference type="Proteomes" id="UP001314170">
    <property type="component" value="Unassembled WGS sequence"/>
</dbReference>
<feature type="non-terminal residue" evidence="1">
    <location>
        <position position="1"/>
    </location>
</feature>
<dbReference type="EMBL" id="CAWUPB010001108">
    <property type="protein sequence ID" value="CAK7337883.1"/>
    <property type="molecule type" value="Genomic_DNA"/>
</dbReference>